<dbReference type="EMBL" id="BQNB010008754">
    <property type="protein sequence ID" value="GJS53841.1"/>
    <property type="molecule type" value="Genomic_DNA"/>
</dbReference>
<sequence length="114" mass="12925">MYYVKEPSEQPTLSKVWRGVFIPWSGRSNIRMSYVDSVSLVEFRRISLTGLRSCTSRSHYRSVSKQKIRSYLHAAVESIQAVETLQWENILTMGSSSNSGNHSTNSGNPLAFYS</sequence>
<dbReference type="Proteomes" id="UP001151760">
    <property type="component" value="Unassembled WGS sequence"/>
</dbReference>
<reference evidence="2" key="1">
    <citation type="journal article" date="2022" name="Int. J. Mol. Sci.">
        <title>Draft Genome of Tanacetum Coccineum: Genomic Comparison of Closely Related Tanacetum-Family Plants.</title>
        <authorList>
            <person name="Yamashiro T."/>
            <person name="Shiraishi A."/>
            <person name="Nakayama K."/>
            <person name="Satake H."/>
        </authorList>
    </citation>
    <scope>NUCLEOTIDE SEQUENCE</scope>
</reference>
<organism evidence="2 3">
    <name type="scientific">Tanacetum coccineum</name>
    <dbReference type="NCBI Taxonomy" id="301880"/>
    <lineage>
        <taxon>Eukaryota</taxon>
        <taxon>Viridiplantae</taxon>
        <taxon>Streptophyta</taxon>
        <taxon>Embryophyta</taxon>
        <taxon>Tracheophyta</taxon>
        <taxon>Spermatophyta</taxon>
        <taxon>Magnoliopsida</taxon>
        <taxon>eudicotyledons</taxon>
        <taxon>Gunneridae</taxon>
        <taxon>Pentapetalae</taxon>
        <taxon>asterids</taxon>
        <taxon>campanulids</taxon>
        <taxon>Asterales</taxon>
        <taxon>Asteraceae</taxon>
        <taxon>Asteroideae</taxon>
        <taxon>Anthemideae</taxon>
        <taxon>Anthemidinae</taxon>
        <taxon>Tanacetum</taxon>
    </lineage>
</organism>
<evidence type="ECO:0000313" key="2">
    <source>
        <dbReference type="EMBL" id="GJS53841.1"/>
    </source>
</evidence>
<evidence type="ECO:0000313" key="3">
    <source>
        <dbReference type="Proteomes" id="UP001151760"/>
    </source>
</evidence>
<accession>A0ABQ4WLS5</accession>
<comment type="caution">
    <text evidence="2">The sequence shown here is derived from an EMBL/GenBank/DDBJ whole genome shotgun (WGS) entry which is preliminary data.</text>
</comment>
<gene>
    <name evidence="2" type="ORF">Tco_0627203</name>
</gene>
<reference evidence="2" key="2">
    <citation type="submission" date="2022-01" db="EMBL/GenBank/DDBJ databases">
        <authorList>
            <person name="Yamashiro T."/>
            <person name="Shiraishi A."/>
            <person name="Satake H."/>
            <person name="Nakayama K."/>
        </authorList>
    </citation>
    <scope>NUCLEOTIDE SEQUENCE</scope>
</reference>
<proteinExistence type="predicted"/>
<protein>
    <submittedName>
        <fullName evidence="2">Uncharacterized protein</fullName>
    </submittedName>
</protein>
<feature type="compositionally biased region" description="Low complexity" evidence="1">
    <location>
        <begin position="94"/>
        <end position="108"/>
    </location>
</feature>
<name>A0ABQ4WLS5_9ASTR</name>
<evidence type="ECO:0000256" key="1">
    <source>
        <dbReference type="SAM" id="MobiDB-lite"/>
    </source>
</evidence>
<keyword evidence="3" id="KW-1185">Reference proteome</keyword>
<feature type="region of interest" description="Disordered" evidence="1">
    <location>
        <begin position="94"/>
        <end position="114"/>
    </location>
</feature>